<feature type="domain" description="Type VI secretion system component TssM1 N-terminal" evidence="4">
    <location>
        <begin position="182"/>
        <end position="431"/>
    </location>
</feature>
<dbReference type="AlphaFoldDB" id="A0A4V2UJT1"/>
<dbReference type="SUPFAM" id="SSF52540">
    <property type="entry name" value="P-loop containing nucleoside triphosphate hydrolases"/>
    <property type="match status" value="1"/>
</dbReference>
<dbReference type="OrthoDB" id="9758229at2"/>
<dbReference type="Pfam" id="PF14331">
    <property type="entry name" value="IcmF-related_N"/>
    <property type="match status" value="1"/>
</dbReference>
<dbReference type="InterPro" id="IPR017731">
    <property type="entry name" value="TssM1-like"/>
</dbReference>
<dbReference type="InterPro" id="IPR009612">
    <property type="entry name" value="IcmF-rel"/>
</dbReference>
<feature type="transmembrane region" description="Helical" evidence="1">
    <location>
        <begin position="428"/>
        <end position="449"/>
    </location>
</feature>
<keyword evidence="1" id="KW-0812">Transmembrane</keyword>
<dbReference type="CDD" id="cd00882">
    <property type="entry name" value="Ras_like_GTPase"/>
    <property type="match status" value="1"/>
</dbReference>
<dbReference type="InterPro" id="IPR048677">
    <property type="entry name" value="TssM1_hel"/>
</dbReference>
<reference evidence="6 7" key="1">
    <citation type="submission" date="2019-03" db="EMBL/GenBank/DDBJ databases">
        <title>Genomic Encyclopedia of Archaeal and Bacterial Type Strains, Phase II (KMG-II): from individual species to whole genera.</title>
        <authorList>
            <person name="Goeker M."/>
        </authorList>
    </citation>
    <scope>NUCLEOTIDE SEQUENCE [LARGE SCALE GENOMIC DNA]</scope>
    <source>
        <strain evidence="6 7">DSM 15388</strain>
    </source>
</reference>
<dbReference type="InterPro" id="IPR010623">
    <property type="entry name" value="IcmF_C"/>
</dbReference>
<evidence type="ECO:0000259" key="5">
    <source>
        <dbReference type="Pfam" id="PF21070"/>
    </source>
</evidence>
<dbReference type="InterPro" id="IPR027417">
    <property type="entry name" value="P-loop_NTPase"/>
</dbReference>
<evidence type="ECO:0000259" key="3">
    <source>
        <dbReference type="Pfam" id="PF06761"/>
    </source>
</evidence>
<name>A0A4V2UJT1_9GAMM</name>
<feature type="transmembrane region" description="Helical" evidence="1">
    <location>
        <begin position="12"/>
        <end position="34"/>
    </location>
</feature>
<evidence type="ECO:0000313" key="7">
    <source>
        <dbReference type="Proteomes" id="UP000295793"/>
    </source>
</evidence>
<keyword evidence="1" id="KW-1133">Transmembrane helix</keyword>
<dbReference type="Gene3D" id="3.40.50.300">
    <property type="entry name" value="P-loop containing nucleotide triphosphate hydrolases"/>
    <property type="match status" value="1"/>
</dbReference>
<dbReference type="Proteomes" id="UP000295793">
    <property type="component" value="Unassembled WGS sequence"/>
</dbReference>
<evidence type="ECO:0000259" key="4">
    <source>
        <dbReference type="Pfam" id="PF14331"/>
    </source>
</evidence>
<organism evidence="6 7">
    <name type="scientific">Reinekea marinisedimentorum</name>
    <dbReference type="NCBI Taxonomy" id="230495"/>
    <lineage>
        <taxon>Bacteria</taxon>
        <taxon>Pseudomonadati</taxon>
        <taxon>Pseudomonadota</taxon>
        <taxon>Gammaproteobacteria</taxon>
        <taxon>Oceanospirillales</taxon>
        <taxon>Saccharospirillaceae</taxon>
        <taxon>Reinekea</taxon>
    </lineage>
</organism>
<dbReference type="Pfam" id="PF06744">
    <property type="entry name" value="IcmF_C"/>
    <property type="match status" value="1"/>
</dbReference>
<feature type="domain" description="IcmF-related" evidence="3">
    <location>
        <begin position="522"/>
        <end position="808"/>
    </location>
</feature>
<evidence type="ECO:0000313" key="6">
    <source>
        <dbReference type="EMBL" id="TCS41291.1"/>
    </source>
</evidence>
<dbReference type="InterPro" id="IPR053156">
    <property type="entry name" value="T6SS_TssM-like"/>
</dbReference>
<dbReference type="PANTHER" id="PTHR36153">
    <property type="entry name" value="INNER MEMBRANE PROTEIN-RELATED"/>
    <property type="match status" value="1"/>
</dbReference>
<feature type="transmembrane region" description="Helical" evidence="1">
    <location>
        <begin position="46"/>
        <end position="66"/>
    </location>
</feature>
<evidence type="ECO:0000256" key="1">
    <source>
        <dbReference type="SAM" id="Phobius"/>
    </source>
</evidence>
<protein>
    <submittedName>
        <fullName evidence="6">Type VI secretion system protein ImpL</fullName>
    </submittedName>
</protein>
<feature type="domain" description="Type VI secretion system component TssM1 helical" evidence="5">
    <location>
        <begin position="956"/>
        <end position="1054"/>
    </location>
</feature>
<keyword evidence="1" id="KW-0472">Membrane</keyword>
<dbReference type="NCBIfam" id="TIGR03348">
    <property type="entry name" value="VI_IcmF"/>
    <property type="match status" value="1"/>
</dbReference>
<accession>A0A4V2UJT1</accession>
<gene>
    <name evidence="6" type="ORF">BCF53_10622</name>
</gene>
<keyword evidence="7" id="KW-1185">Reference proteome</keyword>
<dbReference type="RefSeq" id="WP_132701267.1">
    <property type="nucleotide sequence ID" value="NZ_SLZR01000006.1"/>
</dbReference>
<proteinExistence type="predicted"/>
<evidence type="ECO:0000259" key="2">
    <source>
        <dbReference type="Pfam" id="PF06744"/>
    </source>
</evidence>
<dbReference type="EMBL" id="SLZR01000006">
    <property type="protein sequence ID" value="TCS41291.1"/>
    <property type="molecule type" value="Genomic_DNA"/>
</dbReference>
<comment type="caution">
    <text evidence="6">The sequence shown here is derived from an EMBL/GenBank/DDBJ whole genome shotgun (WGS) entry which is preliminary data.</text>
</comment>
<dbReference type="Pfam" id="PF21070">
    <property type="entry name" value="IcmF_helical"/>
    <property type="match status" value="1"/>
</dbReference>
<dbReference type="InterPro" id="IPR025743">
    <property type="entry name" value="TssM1_N"/>
</dbReference>
<sequence>MKTLLMRLVSFLARAATGIAAGVLAVAIIIWFGGRYVGLISVQSRLIAIGVLLAVFVLWLIAKFVFFRIRGKKLAEGLASGTDDDQLKEKLEGALKSLKSTDLGRRFKGRGALYALPWYMIIGPSGAGKSTFYSRSGLNFPFKDDERYHLSGIGGTKNCDWWFSDQAVLIDTAGRYSSQEGGDEWIHFLQLLKKNRPRVPVNGVILALPIDELLTGDSETLKSHAHNTRNRLQEVMVELGLMVPVYIVLTKCDMVRGFDAFFEDLSDSEAAQPWGVYVLDQTEDKRADVVQVFKEKIDALNDRLLEQRTQKMILARSSEQRADIYQYPSQFAGVSERLIEFIELLFKDSPYHEKPWFAGVYFTSSVQEGEVIERKNNLLKDIFSKALGLTYRSKEHNRSYFIEDFFTKVIFPLKNAVRGSRSSQRFHLAAKSFSLIGMLGVILAVGLALGGTYTANMKLLGDYEKKAGTLVERLQSTESTQEEQFQALVGLYGHYKDLEKISTYSPLSLFSSYDLIGTHGEPMRNLLVATLERTMEHQVAPRLKTNLSDMSTRWQEIPDEERNILRLSYYRMLETYLMMTSRPDKYVRDHIAKNIAQVWFESFPKENMTLSYDAHYPVLVDLSKLYLQYAFEDVDINAANPWDAGSEIVGVAQAQMGTEPNADNLYMQLVSGAAGQYDEVSLISLVGEESKNVLLSPVVFSGIYTVNAWHDYVNSEIKRLTTVAADGDWVLGMNSVADDPEVVTTLAKKLERDVRQLYFTDYSDNWIDLVSQTRSFNTTDLAKSIQIVKDISASDGLLVKLFAQVKANLAITEIKPLAAITSDDADDDAEQQVEALPVINPVISAFAAMTKDLSLIVTDNDDSGLADFLEAYLVQIQPLADELDTIKVASDIDLEARRYAGDVLSGNADNKQLYTSWINVSNLLEGQSDSVKGLTSAMITSPLRTVWSGMIKASQRSLESLWLDNVYKTYSASLRGRFPFSEDGVDATVRDVSAFLTPSKGQLWSFVNNELKPFVQVRSGNWKVRTWLGEGLNFNRQLFSGVNSASQVVNGLFDDQNLVSMRYWVIPIPSPGVSESLFEVDSSSYRYRNEPEQWKEFNWSLESSQFAQVEAHLNHGGGYADMTFDGPWAFLKLLSKSEVSHDNDTQFYVTLPVSFEDGRLVNLSYKIRADRAGSVLNKSMLTNFYLPKDLFKG</sequence>
<dbReference type="Pfam" id="PF06761">
    <property type="entry name" value="IcmF-related"/>
    <property type="match status" value="1"/>
</dbReference>
<dbReference type="PANTHER" id="PTHR36153:SF1">
    <property type="entry name" value="TYPE VI SECRETION SYSTEM COMPONENT TSSM1"/>
    <property type="match status" value="1"/>
</dbReference>
<feature type="domain" description="Type VI secretion system IcmF C-terminal" evidence="2">
    <location>
        <begin position="1068"/>
        <end position="1157"/>
    </location>
</feature>